<feature type="signal peptide" evidence="1">
    <location>
        <begin position="1"/>
        <end position="41"/>
    </location>
</feature>
<evidence type="ECO:0008006" key="4">
    <source>
        <dbReference type="Google" id="ProtNLM"/>
    </source>
</evidence>
<gene>
    <name evidence="2" type="ORF">Cci01nite_18130</name>
</gene>
<evidence type="ECO:0000256" key="1">
    <source>
        <dbReference type="SAM" id="SignalP"/>
    </source>
</evidence>
<keyword evidence="1" id="KW-0732">Signal</keyword>
<feature type="chain" id="PRO_5035237635" description="Secreted protein" evidence="1">
    <location>
        <begin position="42"/>
        <end position="153"/>
    </location>
</feature>
<comment type="caution">
    <text evidence="2">The sequence shown here is derived from an EMBL/GenBank/DDBJ whole genome shotgun (WGS) entry which is preliminary data.</text>
</comment>
<sequence length="153" mass="16727">MELESEDSLMYGRIRSFLSAGSAALLAAVSLVALTPSPAAAAISCRGQYYPTGNVMQGSAWVATTATWTAVGGGWTTSYCQDIQVRRAAVSPDYDYFCVVFVDVTNNCNYTTAVYRNGTWYNIATNVRDDVRYEIRAFVRNGRSGVFTFDYAG</sequence>
<organism evidence="2 3">
    <name type="scientific">Catellatospora citrea</name>
    <dbReference type="NCBI Taxonomy" id="53366"/>
    <lineage>
        <taxon>Bacteria</taxon>
        <taxon>Bacillati</taxon>
        <taxon>Actinomycetota</taxon>
        <taxon>Actinomycetes</taxon>
        <taxon>Micromonosporales</taxon>
        <taxon>Micromonosporaceae</taxon>
        <taxon>Catellatospora</taxon>
    </lineage>
</organism>
<evidence type="ECO:0000313" key="3">
    <source>
        <dbReference type="Proteomes" id="UP000659904"/>
    </source>
</evidence>
<proteinExistence type="predicted"/>
<dbReference type="AlphaFoldDB" id="A0A8J3K9Q1"/>
<accession>A0A8J3K9Q1</accession>
<name>A0A8J3K9Q1_9ACTN</name>
<evidence type="ECO:0000313" key="2">
    <source>
        <dbReference type="EMBL" id="GIF96719.1"/>
    </source>
</evidence>
<dbReference type="Proteomes" id="UP000659904">
    <property type="component" value="Unassembled WGS sequence"/>
</dbReference>
<protein>
    <recommendedName>
        <fullName evidence="4">Secreted protein</fullName>
    </recommendedName>
</protein>
<keyword evidence="3" id="KW-1185">Reference proteome</keyword>
<dbReference type="EMBL" id="BONH01000005">
    <property type="protein sequence ID" value="GIF96719.1"/>
    <property type="molecule type" value="Genomic_DNA"/>
</dbReference>
<reference evidence="2 3" key="1">
    <citation type="submission" date="2021-01" db="EMBL/GenBank/DDBJ databases">
        <title>Whole genome shotgun sequence of Catellatospora citrea NBRC 14495.</title>
        <authorList>
            <person name="Komaki H."/>
            <person name="Tamura T."/>
        </authorList>
    </citation>
    <scope>NUCLEOTIDE SEQUENCE [LARGE SCALE GENOMIC DNA]</scope>
    <source>
        <strain evidence="2 3">NBRC 14495</strain>
    </source>
</reference>